<dbReference type="InterPro" id="IPR000259">
    <property type="entry name" value="Adhesion_dom_fimbrial"/>
</dbReference>
<dbReference type="InterPro" id="IPR008966">
    <property type="entry name" value="Adhesion_dom_sf"/>
</dbReference>
<dbReference type="SUPFAM" id="SSF49401">
    <property type="entry name" value="Bacterial adhesins"/>
    <property type="match status" value="1"/>
</dbReference>
<keyword evidence="3" id="KW-0732">Signal</keyword>
<comment type="caution">
    <text evidence="6">The sequence shown here is derived from an EMBL/GenBank/DDBJ whole genome shotgun (WGS) entry which is preliminary data.</text>
</comment>
<dbReference type="EMBL" id="BMJA01000001">
    <property type="protein sequence ID" value="GGA23205.1"/>
    <property type="molecule type" value="Genomic_DNA"/>
</dbReference>
<reference evidence="7" key="1">
    <citation type="journal article" date="2019" name="Int. J. Syst. Evol. Microbiol.">
        <title>The Global Catalogue of Microorganisms (GCM) 10K type strain sequencing project: providing services to taxonomists for standard genome sequencing and annotation.</title>
        <authorList>
            <consortium name="The Broad Institute Genomics Platform"/>
            <consortium name="The Broad Institute Genome Sequencing Center for Infectious Disease"/>
            <person name="Wu L."/>
            <person name="Ma J."/>
        </authorList>
    </citation>
    <scope>NUCLEOTIDE SEQUENCE [LARGE SCALE GENOMIC DNA]</scope>
    <source>
        <strain evidence="7">CGMCC 1.15439</strain>
    </source>
</reference>
<comment type="similarity">
    <text evidence="2">Belongs to the fimbrial protein family.</text>
</comment>
<dbReference type="InterPro" id="IPR050263">
    <property type="entry name" value="Bact_Fimbrial_Adh_Pro"/>
</dbReference>
<organism evidence="6 7">
    <name type="scientific">Dyella nitratireducens</name>
    <dbReference type="NCBI Taxonomy" id="1849580"/>
    <lineage>
        <taxon>Bacteria</taxon>
        <taxon>Pseudomonadati</taxon>
        <taxon>Pseudomonadota</taxon>
        <taxon>Gammaproteobacteria</taxon>
        <taxon>Lysobacterales</taxon>
        <taxon>Rhodanobacteraceae</taxon>
        <taxon>Dyella</taxon>
    </lineage>
</organism>
<dbReference type="PANTHER" id="PTHR33420:SF3">
    <property type="entry name" value="FIMBRIAL SUBUNIT ELFA"/>
    <property type="match status" value="1"/>
</dbReference>
<dbReference type="InterPro" id="IPR036937">
    <property type="entry name" value="Adhesion_dom_fimbrial_sf"/>
</dbReference>
<dbReference type="Pfam" id="PF00419">
    <property type="entry name" value="Fimbrial"/>
    <property type="match status" value="1"/>
</dbReference>
<evidence type="ECO:0000259" key="5">
    <source>
        <dbReference type="Pfam" id="PF00419"/>
    </source>
</evidence>
<dbReference type="PANTHER" id="PTHR33420">
    <property type="entry name" value="FIMBRIAL SUBUNIT ELFA-RELATED"/>
    <property type="match status" value="1"/>
</dbReference>
<evidence type="ECO:0000256" key="3">
    <source>
        <dbReference type="ARBA" id="ARBA00022729"/>
    </source>
</evidence>
<dbReference type="RefSeq" id="WP_345782935.1">
    <property type="nucleotide sequence ID" value="NZ_BSNP01000007.1"/>
</dbReference>
<keyword evidence="4" id="KW-0281">Fimbrium</keyword>
<evidence type="ECO:0000256" key="1">
    <source>
        <dbReference type="ARBA" id="ARBA00004561"/>
    </source>
</evidence>
<evidence type="ECO:0000256" key="4">
    <source>
        <dbReference type="ARBA" id="ARBA00023263"/>
    </source>
</evidence>
<gene>
    <name evidence="6" type="ORF">GCM10010981_09380</name>
</gene>
<sequence>MDTLWLGGFNIVAQNATCDLSVGDVNRDVQLDSFQLKDVPVANGKFGLKNFTITANCKDAKTASFTFSGAQSTVDDSLFASTGTAQGLGLHVGTPYGDVPANGTSAQRTFSVDASSGVAELPVEVGYSRSAAAVTTGTFLSRVTVTLGYN</sequence>
<name>A0ABQ1FPM6_9GAMM</name>
<accession>A0ABQ1FPM6</accession>
<evidence type="ECO:0000313" key="7">
    <source>
        <dbReference type="Proteomes" id="UP000620046"/>
    </source>
</evidence>
<comment type="subcellular location">
    <subcellularLocation>
        <location evidence="1">Fimbrium</location>
    </subcellularLocation>
</comment>
<feature type="domain" description="Fimbrial-type adhesion" evidence="5">
    <location>
        <begin position="14"/>
        <end position="149"/>
    </location>
</feature>
<evidence type="ECO:0000256" key="2">
    <source>
        <dbReference type="ARBA" id="ARBA00006671"/>
    </source>
</evidence>
<keyword evidence="7" id="KW-1185">Reference proteome</keyword>
<proteinExistence type="inferred from homology"/>
<protein>
    <recommendedName>
        <fullName evidence="5">Fimbrial-type adhesion domain-containing protein</fullName>
    </recommendedName>
</protein>
<dbReference type="Proteomes" id="UP000620046">
    <property type="component" value="Unassembled WGS sequence"/>
</dbReference>
<evidence type="ECO:0000313" key="6">
    <source>
        <dbReference type="EMBL" id="GGA23205.1"/>
    </source>
</evidence>
<dbReference type="Gene3D" id="2.60.40.1090">
    <property type="entry name" value="Fimbrial-type adhesion domain"/>
    <property type="match status" value="1"/>
</dbReference>